<reference evidence="1" key="1">
    <citation type="submission" date="2023-10" db="EMBL/GenBank/DDBJ databases">
        <title>Genome assembly of Pristionchus species.</title>
        <authorList>
            <person name="Yoshida K."/>
            <person name="Sommer R.J."/>
        </authorList>
    </citation>
    <scope>NUCLEOTIDE SEQUENCE</scope>
    <source>
        <strain evidence="1">RS0144</strain>
    </source>
</reference>
<sequence length="60" mass="6867">IRSTGIKNKLNINTGLSSSEYEDHYLQSITTLQELHKLKSEAGNFSDETMITICRQFFTI</sequence>
<dbReference type="Proteomes" id="UP001432027">
    <property type="component" value="Unassembled WGS sequence"/>
</dbReference>
<keyword evidence="2" id="KW-1185">Reference proteome</keyword>
<gene>
    <name evidence="1" type="ORF">PENTCL1PPCAC_4092</name>
</gene>
<comment type="caution">
    <text evidence="1">The sequence shown here is derived from an EMBL/GenBank/DDBJ whole genome shotgun (WGS) entry which is preliminary data.</text>
</comment>
<dbReference type="EMBL" id="BTSX01000001">
    <property type="protein sequence ID" value="GMS81917.1"/>
    <property type="molecule type" value="Genomic_DNA"/>
</dbReference>
<proteinExistence type="predicted"/>
<protein>
    <submittedName>
        <fullName evidence="1">Uncharacterized protein</fullName>
    </submittedName>
</protein>
<dbReference type="AlphaFoldDB" id="A0AAV5SGY9"/>
<accession>A0AAV5SGY9</accession>
<feature type="non-terminal residue" evidence="1">
    <location>
        <position position="1"/>
    </location>
</feature>
<organism evidence="1 2">
    <name type="scientific">Pristionchus entomophagus</name>
    <dbReference type="NCBI Taxonomy" id="358040"/>
    <lineage>
        <taxon>Eukaryota</taxon>
        <taxon>Metazoa</taxon>
        <taxon>Ecdysozoa</taxon>
        <taxon>Nematoda</taxon>
        <taxon>Chromadorea</taxon>
        <taxon>Rhabditida</taxon>
        <taxon>Rhabditina</taxon>
        <taxon>Diplogasteromorpha</taxon>
        <taxon>Diplogasteroidea</taxon>
        <taxon>Neodiplogasteridae</taxon>
        <taxon>Pristionchus</taxon>
    </lineage>
</organism>
<evidence type="ECO:0000313" key="2">
    <source>
        <dbReference type="Proteomes" id="UP001432027"/>
    </source>
</evidence>
<evidence type="ECO:0000313" key="1">
    <source>
        <dbReference type="EMBL" id="GMS81917.1"/>
    </source>
</evidence>
<name>A0AAV5SGY9_9BILA</name>